<feature type="non-terminal residue" evidence="2">
    <location>
        <position position="1"/>
    </location>
</feature>
<protein>
    <submittedName>
        <fullName evidence="2">PPUP8113</fullName>
    </submittedName>
</protein>
<name>A0A0S7ELR1_9TELE</name>
<evidence type="ECO:0000256" key="1">
    <source>
        <dbReference type="SAM" id="MobiDB-lite"/>
    </source>
</evidence>
<feature type="region of interest" description="Disordered" evidence="1">
    <location>
        <begin position="1"/>
        <end position="34"/>
    </location>
</feature>
<dbReference type="AlphaFoldDB" id="A0A0S7ELR1"/>
<dbReference type="EMBL" id="GBYX01475605">
    <property type="protein sequence ID" value="JAO06071.1"/>
    <property type="molecule type" value="Transcribed_RNA"/>
</dbReference>
<proteinExistence type="predicted"/>
<organism evidence="2">
    <name type="scientific">Poeciliopsis prolifica</name>
    <name type="common">blackstripe livebearer</name>
    <dbReference type="NCBI Taxonomy" id="188132"/>
    <lineage>
        <taxon>Eukaryota</taxon>
        <taxon>Metazoa</taxon>
        <taxon>Chordata</taxon>
        <taxon>Craniata</taxon>
        <taxon>Vertebrata</taxon>
        <taxon>Euteleostomi</taxon>
        <taxon>Actinopterygii</taxon>
        <taxon>Neopterygii</taxon>
        <taxon>Teleostei</taxon>
        <taxon>Neoteleostei</taxon>
        <taxon>Acanthomorphata</taxon>
        <taxon>Ovalentaria</taxon>
        <taxon>Atherinomorphae</taxon>
        <taxon>Cyprinodontiformes</taxon>
        <taxon>Poeciliidae</taxon>
        <taxon>Poeciliinae</taxon>
        <taxon>Poeciliopsis</taxon>
    </lineage>
</organism>
<accession>A0A0S7ELR1</accession>
<sequence length="103" mass="11274">CRWAERSVTSSTETGNGIDNADGRQRGEEGAEGNEKLSLSLIHQAGAQNRVHMLQDSSHENRRQQSNRTFTHTSAAAIALVIDSSIILVINQIKIVIICSFVN</sequence>
<reference evidence="2" key="1">
    <citation type="submission" date="2014-12" db="EMBL/GenBank/DDBJ databases">
        <title>Parallel Evolution in Life History Adaptation Evident in the Tissue-Specific Poeciliopsis prolifica transcriptome.</title>
        <authorList>
            <person name="Jue N.K."/>
            <person name="Foley R.J."/>
            <person name="Obergfell C."/>
            <person name="Reznick D.N."/>
            <person name="O'Neill R.J."/>
            <person name="O'Neill M.J."/>
        </authorList>
    </citation>
    <scope>NUCLEOTIDE SEQUENCE</scope>
</reference>
<feature type="compositionally biased region" description="Polar residues" evidence="1">
    <location>
        <begin position="7"/>
        <end position="17"/>
    </location>
</feature>
<feature type="compositionally biased region" description="Basic and acidic residues" evidence="1">
    <location>
        <begin position="21"/>
        <end position="34"/>
    </location>
</feature>
<evidence type="ECO:0000313" key="2">
    <source>
        <dbReference type="EMBL" id="JAO06071.1"/>
    </source>
</evidence>
<gene>
    <name evidence="2" type="primary">PPUP8113</name>
</gene>